<dbReference type="InterPro" id="IPR000203">
    <property type="entry name" value="GPS"/>
</dbReference>
<dbReference type="PROSITE" id="PS00022">
    <property type="entry name" value="EGF_1"/>
    <property type="match status" value="2"/>
</dbReference>
<dbReference type="KEGG" id="aplc:110983287"/>
<dbReference type="SMART" id="SM00089">
    <property type="entry name" value="PKD"/>
    <property type="match status" value="1"/>
</dbReference>
<dbReference type="SUPFAM" id="SSF48726">
    <property type="entry name" value="Immunoglobulin"/>
    <property type="match status" value="1"/>
</dbReference>
<feature type="signal peptide" evidence="19">
    <location>
        <begin position="1"/>
        <end position="24"/>
    </location>
</feature>
<evidence type="ECO:0000256" key="1">
    <source>
        <dbReference type="ARBA" id="ARBA00004138"/>
    </source>
</evidence>
<keyword evidence="14" id="KW-0966">Cell projection</keyword>
<dbReference type="SMART" id="SM00607">
    <property type="entry name" value="FTP"/>
    <property type="match status" value="2"/>
</dbReference>
<evidence type="ECO:0000259" key="24">
    <source>
        <dbReference type="PROSITE" id="PS50835"/>
    </source>
</evidence>
<dbReference type="PROSITE" id="PS50093">
    <property type="entry name" value="PKD"/>
    <property type="match status" value="1"/>
</dbReference>
<evidence type="ECO:0000256" key="10">
    <source>
        <dbReference type="ARBA" id="ARBA00023069"/>
    </source>
</evidence>
<gene>
    <name evidence="27" type="primary">LOC110983287</name>
</gene>
<evidence type="ECO:0000256" key="4">
    <source>
        <dbReference type="ARBA" id="ARBA00022475"/>
    </source>
</evidence>
<feature type="transmembrane region" description="Helical" evidence="18">
    <location>
        <begin position="2235"/>
        <end position="2256"/>
    </location>
</feature>
<feature type="domain" description="EGF-like" evidence="20">
    <location>
        <begin position="678"/>
        <end position="714"/>
    </location>
</feature>
<dbReference type="FunFam" id="2.60.60.20:FF:000008">
    <property type="entry name" value="Polycystic kidney disease 1-like 2, isoform CRA_a"/>
    <property type="match status" value="1"/>
</dbReference>
<feature type="disulfide bond" evidence="16">
    <location>
        <begin position="704"/>
        <end position="713"/>
    </location>
</feature>
<dbReference type="GO" id="GO:0005262">
    <property type="term" value="F:calcium channel activity"/>
    <property type="evidence" value="ECO:0007669"/>
    <property type="project" value="TreeGrafter"/>
</dbReference>
<feature type="transmembrane region" description="Helical" evidence="18">
    <location>
        <begin position="3029"/>
        <end position="3048"/>
    </location>
</feature>
<keyword evidence="11 18" id="KW-0472">Membrane</keyword>
<dbReference type="GO" id="GO:0005929">
    <property type="term" value="C:cilium"/>
    <property type="evidence" value="ECO:0007669"/>
    <property type="project" value="UniProtKB-SubCell"/>
</dbReference>
<feature type="domain" description="PLAT" evidence="22">
    <location>
        <begin position="2072"/>
        <end position="2189"/>
    </location>
</feature>
<feature type="transmembrane region" description="Helical" evidence="18">
    <location>
        <begin position="2506"/>
        <end position="2529"/>
    </location>
</feature>
<dbReference type="PANTHER" id="PTHR10877">
    <property type="entry name" value="POLYCYSTIN FAMILY MEMBER"/>
    <property type="match status" value="1"/>
</dbReference>
<evidence type="ECO:0000256" key="8">
    <source>
        <dbReference type="ARBA" id="ARBA00022837"/>
    </source>
</evidence>
<feature type="region of interest" description="Disordered" evidence="17">
    <location>
        <begin position="2308"/>
        <end position="2339"/>
    </location>
</feature>
<dbReference type="InterPro" id="IPR007110">
    <property type="entry name" value="Ig-like_dom"/>
</dbReference>
<evidence type="ECO:0000259" key="20">
    <source>
        <dbReference type="PROSITE" id="PS50026"/>
    </source>
</evidence>
<comment type="similarity">
    <text evidence="3">Belongs to the polycystin family.</text>
</comment>
<dbReference type="GO" id="GO:0005509">
    <property type="term" value="F:calcium ion binding"/>
    <property type="evidence" value="ECO:0007669"/>
    <property type="project" value="InterPro"/>
</dbReference>
<dbReference type="OrthoDB" id="10264154at2759"/>
<evidence type="ECO:0000256" key="17">
    <source>
        <dbReference type="SAM" id="MobiDB-lite"/>
    </source>
</evidence>
<evidence type="ECO:0000256" key="14">
    <source>
        <dbReference type="ARBA" id="ARBA00023273"/>
    </source>
</evidence>
<feature type="transmembrane region" description="Helical" evidence="18">
    <location>
        <begin position="2541"/>
        <end position="2571"/>
    </location>
</feature>
<evidence type="ECO:0000256" key="19">
    <source>
        <dbReference type="SAM" id="SignalP"/>
    </source>
</evidence>
<evidence type="ECO:0000256" key="6">
    <source>
        <dbReference type="ARBA" id="ARBA00022723"/>
    </source>
</evidence>
<dbReference type="Gene3D" id="2.60.60.20">
    <property type="entry name" value="PLAT/LH2 domain"/>
    <property type="match status" value="1"/>
</dbReference>
<dbReference type="Pfam" id="PF02010">
    <property type="entry name" value="REJ"/>
    <property type="match status" value="1"/>
</dbReference>
<feature type="compositionally biased region" description="Polar residues" evidence="17">
    <location>
        <begin position="2317"/>
        <end position="2329"/>
    </location>
</feature>
<dbReference type="PROSITE" id="PS50835">
    <property type="entry name" value="IG_LIKE"/>
    <property type="match status" value="1"/>
</dbReference>
<dbReference type="InterPro" id="IPR036392">
    <property type="entry name" value="PLAT/LH2_dom_sf"/>
</dbReference>
<proteinExistence type="inferred from homology"/>
<keyword evidence="8" id="KW-0106">Calcium</keyword>
<evidence type="ECO:0000256" key="16">
    <source>
        <dbReference type="PROSITE-ProRule" id="PRU00076"/>
    </source>
</evidence>
<feature type="disulfide bond" evidence="16">
    <location>
        <begin position="756"/>
        <end position="765"/>
    </location>
</feature>
<evidence type="ECO:0000259" key="25">
    <source>
        <dbReference type="PROSITE" id="PS51111"/>
    </source>
</evidence>
<dbReference type="CDD" id="cd00054">
    <property type="entry name" value="EGF_CA"/>
    <property type="match status" value="1"/>
</dbReference>
<dbReference type="InterPro" id="IPR046338">
    <property type="entry name" value="GAIN_dom_sf"/>
</dbReference>
<feature type="domain" description="PKD" evidence="21">
    <location>
        <begin position="948"/>
        <end position="1008"/>
    </location>
</feature>
<dbReference type="CDD" id="cd01752">
    <property type="entry name" value="PLAT_polycystin"/>
    <property type="match status" value="1"/>
</dbReference>
<dbReference type="InterPro" id="IPR003915">
    <property type="entry name" value="PKD_2"/>
</dbReference>
<evidence type="ECO:0000256" key="18">
    <source>
        <dbReference type="SAM" id="Phobius"/>
    </source>
</evidence>
<dbReference type="SMART" id="SM00181">
    <property type="entry name" value="EGF"/>
    <property type="match status" value="3"/>
</dbReference>
<dbReference type="Pfam" id="PF20519">
    <property type="entry name" value="Polycystin_dom"/>
    <property type="match status" value="1"/>
</dbReference>
<sequence>MMFRTHLSTFLILHILSTLKQGLALDLRGTRVITSQSSDAGRYAGASSAVDRKLKTISHTGWKDPSDRVNPWWKVDLGAVYCLRKITLVNRIRDVRVIARRLKGNVIRAGMSANHLLNREIGRVREEQAISGAVLDFTPDPYVNARYVSVDIPASGSNIIVQLTEFMVEEVSMDTVDTPSTALSLTGSQSDQSSTHEENGDSWDSARAVDGLSLYEGTSCSRTEFQQNPWWRMDLTSAQCIRKIAVRNMDDIFVYTRLNLYGAVVRAGLSATPTENAMCGSPVTLYQSLINDWIEFTCEPSRLARYVSVDAPGNLTLILCEVMIWPCDLPPTAALNLTGKLANQSSTMSGRDARRAFDGLPEEPFCSITNYEENPWWRVDLESNNCLGKIRIRNTGSSAEPNLQDAMVQAGLSEVHTDNIMCGTPVTRSQAIINDWLEFTCDPPVLARYVSVAIPGGVSLKLCEVTVSTCDFQQAVNAVDITLVANPALLGETGDNSSSITAYRGAGDITNAVTFGRQLATGETSQELPSGSLVVADPSTGCAATLALRLPEEGGLNRTGVFYSEALNNNVITRIQIVILSKGNNIHLRPVQRTQTASTGDSVMLQMRNVNSPNTNYRWRHNGNDVIASWNNLLDVSVPNVIMANEGLYSCFASDHEDEQLDGIMRLIVRGCPSGLWDPPSCLKTCRQCYNGGVCHDKSGTCVCAPGFSGDSCEQVHGRHVFGKNGDQRCSDSGDRHHDACRGHLFCLPDPYGCSCAAGYTGLDCMQECDDGTFGADCKQTCHCASGGTCLKDTGECSSGCDTLYFGSNCQCSTQNSVLGLQVTSGDPHQLFVSWQPDPCASGYELVTRDECTGEILFQESLPETTYHFITGLESPFNCRLFIRPVYPDGMLGTLRVLLQESNTKQESCISWSLEDAVLQMDVAVEGSEDAGVFSAPGDLIFFTGQLIVLNTSLSGSTVSVDYRWYLASNEMVTHSPSITWSFSEAGKFTVSVIASDGISSSDAVSRVLNILDLENLPCHPSYVQIAGHRTNASFPLTYPRHVPLSFQGRTDVWCNLTTFRVGLQWTAFRVESRNETEMALSGTIATHLQEIHFPKGLLRYGLHVLQFSAVVTARGGYGYVIGQGSDRVWVRIEPSPPKAIILGGSARSVGYSSSLVLDGSGSFDPDNFQDPIRGLKYAWYCSKGSRQDLESQVVAPACFGNSYRLPFSDSSIRMPANTLAPDEVYTFALTVSLTGRGNSSTSQSITVVAQDPPVLSISCLQNCEEKLSVGERVVLQVTSPTSTVSYVWDVLTRDHVPDETFDWDRLTTTGRNSAYLVIVGGAFDDGDYRERAVRATGYHPDSPSPGFADYTFELNAPPRMGTCSLDPPSGYALQTQFIIDCVDFWDEEGHLMYTVRVPPALERKDEAALQFLDPVLYSGASSTTPSVYLPLGDASKGHLVTIAVEVADIHGASVMFTMTAEVRSPETVNLGDDENTGEILLNLTSGTDSELQGLIDQGDFQTAVQIIGAVGSILDSHDGSAGEGKGPDHIESQKSKELREEIRTSTVNTIATMPVESVVALQQSSYALVAITQDKMEVTQETQLTAATTLVKMGAFLKEHSVERTDCESCQTSIDDAALNLVSGLSNILDAAVASVDELTAVTTTPIDTVSRNDTISRNKTTPIEEDKDDVRAIQKEVKEKSKEVTKATLATISDVQDALIVDKVPGEEPTVIHSPALTLTSQRQEQGTLGRKSIGVTEAQPSGFILPDAAVIGSFMPANYTDAIDTQMVQFATDPFVWSEGSKDVTSEVVGLQLKTVDRQEIKVTDLPVDIQIFVPKRTVTLANNTEVTVNRSATVVISLQVTNPNATVSVLALPSDTSAELSCCLHYQGNESLVNLTEADCYINTTLPGEASKYWLLIHDADRVLKQRYTWMVDPEQLRGAGKYQALCSVQDSAGTSQSRAPVAEPDDTLKVLIGVYSSQCLFWNEEGEEWDGTGCRAGPLSSPEVTQCLCNHLTFFGSSFLVMPNKIDFLADTKLFLTFLDNPVVVTTVVVILALYVVVAVWARRQDKADALKACVITLEDNDPFAHYRYDVTIVTGMRRGAGTTAIVTLTLIGTRGKSRPHVLRDRQRQVLQRSGVDSFLLTTKQSLGEVKAVRIWHDNGGENPEWYVSRITVHDLETDDWWFFLCNSWLAVDIGEGHIDQTFPTATEKELSDFRHLFSTRTVRDLRDGHLWFSIFSRPARSTFTRLQRVSCCLSLLMCVMLTSIMFYGVPTDPAEQVMDFGAFRITFTEIIIGIESSVLAFPINLMIVTIFRYARPPEMRSKPYEIKNSHRPCSSETTSSLSPRTKEETSLPVSLTEKVVLNTDTTNSTDHWNSCSKDTSSDQVIFSTDRTSREPPTDTNGITGSQKWETSSGEMKFSQLTEPAQLISSANENESYSHNEYLHSCLDRLVDDLDLLPHERFLSAEQYLMARQEARDLVLTVMTIRTPSSSPTDRSETDSQSKTAFCKCSFKFLPNGLPHWFVYIGWFLVFSTTLVSSYFTMLYGLKYGKKRSIDWLVSLVVSLFQSVFFIQPLKVLLFAAFVALVMKQWDADDDGSDDIEEREIENAPEVYRKLLRKWKATHYRPPTNAEVNTGRRRKEMERKMFALLREIVGYFFFIWLVLIVAYSQRDRSSYYLTKHVRDVFFSSDEYHSISDFDGFFEWADLTLLRGLYQGDDQTLFLISGVRLRQLRVRPELCHINRSVRGIIDRCTLSYSKDTEDTGLYNNSWSAPLSHLSANGTSLRRQDIWTHQQNVAVGLWGRVASYPGGGYVANLGVNQTEARRSLKDLMAKRWLDEHSKVLVVEWTVYSANTNLFVVVTFLNEITASGGFVKTSHIQAVRLYRNTAQFQLFVLCIEILFSLYAAFYAFTEVRKIHQQRGSYWHDGWNWLEVAIVLTCMAVIAIYIYRHVSTERLLEVFRARPGEFVDFRAAAAVSEAFQYLLGLLLILCPVKFLHLLRLNPRAHLLTSVLSASAIDVGAFAGYIVLFMCAFALLFQLIFGRHLFTYSSIVLALESLFVLFLGEYRYEELFAVNGVTASILIIVFQAVATYLLLNVLIAVLNQNISYVRRHHEPSEDGKIGLLLIYKILSWFGIKHRHKF</sequence>
<feature type="region of interest" description="Disordered" evidence="17">
    <location>
        <begin position="179"/>
        <end position="203"/>
    </location>
</feature>
<feature type="domain" description="Ig-like" evidence="24">
    <location>
        <begin position="590"/>
        <end position="662"/>
    </location>
</feature>
<dbReference type="Pfam" id="PF01477">
    <property type="entry name" value="PLAT"/>
    <property type="match status" value="1"/>
</dbReference>
<dbReference type="Pfam" id="PF08016">
    <property type="entry name" value="PKD_channel"/>
    <property type="match status" value="1"/>
</dbReference>
<feature type="transmembrane region" description="Helical" evidence="18">
    <location>
        <begin position="3055"/>
        <end position="3083"/>
    </location>
</feature>
<comment type="subcellular location">
    <subcellularLocation>
        <location evidence="2">Cell membrane</location>
        <topology evidence="2">Multi-pass membrane protein</topology>
    </subcellularLocation>
    <subcellularLocation>
        <location evidence="1">Cell projection</location>
        <location evidence="1">Cilium</location>
    </subcellularLocation>
</comment>
<dbReference type="InterPro" id="IPR000742">
    <property type="entry name" value="EGF"/>
</dbReference>
<dbReference type="PROSITE" id="PS50095">
    <property type="entry name" value="PLAT"/>
    <property type="match status" value="1"/>
</dbReference>
<dbReference type="InterPro" id="IPR057244">
    <property type="entry name" value="GAIN_B"/>
</dbReference>
<keyword evidence="4" id="KW-1003">Cell membrane</keyword>
<feature type="chain" id="PRO_5034596762" evidence="19">
    <location>
        <begin position="25"/>
        <end position="3125"/>
    </location>
</feature>
<keyword evidence="7 19" id="KW-0732">Signal</keyword>
<keyword evidence="16" id="KW-0245">EGF-like domain</keyword>
<dbReference type="RefSeq" id="XP_022098113.1">
    <property type="nucleotide sequence ID" value="XM_022242421.1"/>
</dbReference>
<dbReference type="Gene3D" id="2.170.300.10">
    <property type="entry name" value="Tie2 ligand-binding domain superfamily"/>
    <property type="match status" value="1"/>
</dbReference>
<comment type="caution">
    <text evidence="16">Lacks conserved residue(s) required for the propagation of feature annotation.</text>
</comment>
<protein>
    <submittedName>
        <fullName evidence="27">Polycystic kidney disease protein 1-like 2 isoform X1</fullName>
    </submittedName>
</protein>
<evidence type="ECO:0000256" key="15">
    <source>
        <dbReference type="PIRSR" id="PIRSR603915-2"/>
    </source>
</evidence>
<feature type="transmembrane region" description="Helical" evidence="18">
    <location>
        <begin position="2914"/>
        <end position="2932"/>
    </location>
</feature>
<dbReference type="Pfam" id="PF22633">
    <property type="entry name" value="F5_F8_type_C_2"/>
    <property type="match status" value="2"/>
</dbReference>
<dbReference type="InterPro" id="IPR051223">
    <property type="entry name" value="Polycystin"/>
</dbReference>
<organism evidence="26 27">
    <name type="scientific">Acanthaster planci</name>
    <name type="common">Crown-of-thorns starfish</name>
    <dbReference type="NCBI Taxonomy" id="133434"/>
    <lineage>
        <taxon>Eukaryota</taxon>
        <taxon>Metazoa</taxon>
        <taxon>Echinodermata</taxon>
        <taxon>Eleutherozoa</taxon>
        <taxon>Asterozoa</taxon>
        <taxon>Asteroidea</taxon>
        <taxon>Valvatacea</taxon>
        <taxon>Valvatida</taxon>
        <taxon>Acanthasteridae</taxon>
        <taxon>Acanthaster</taxon>
    </lineage>
</organism>
<dbReference type="FunFam" id="2.170.300.10:FF:000003">
    <property type="entry name" value="tyrosine-protein kinase receptor Tie-1 isoform X1"/>
    <property type="match status" value="1"/>
</dbReference>
<dbReference type="InterPro" id="IPR046791">
    <property type="entry name" value="Polycystin_dom"/>
</dbReference>
<keyword evidence="10" id="KW-0969">Cilium</keyword>
<feature type="region of interest" description="Disordered" evidence="17">
    <location>
        <begin position="2352"/>
        <end position="2397"/>
    </location>
</feature>
<dbReference type="Pfam" id="PF01825">
    <property type="entry name" value="GPS"/>
    <property type="match status" value="1"/>
</dbReference>
<dbReference type="PROSITE" id="PS50026">
    <property type="entry name" value="EGF_3"/>
    <property type="match status" value="2"/>
</dbReference>
<dbReference type="Gene3D" id="1.10.287.70">
    <property type="match status" value="1"/>
</dbReference>
<dbReference type="Proteomes" id="UP000694845">
    <property type="component" value="Unplaced"/>
</dbReference>
<evidence type="ECO:0000256" key="11">
    <source>
        <dbReference type="ARBA" id="ARBA00023136"/>
    </source>
</evidence>
<feature type="domain" description="GAIN-B" evidence="23">
    <location>
        <begin position="1840"/>
        <end position="2012"/>
    </location>
</feature>
<dbReference type="InterPro" id="IPR014010">
    <property type="entry name" value="REJ_dom"/>
</dbReference>
<evidence type="ECO:0000313" key="26">
    <source>
        <dbReference type="Proteomes" id="UP000694845"/>
    </source>
</evidence>
<evidence type="ECO:0000259" key="22">
    <source>
        <dbReference type="PROSITE" id="PS50095"/>
    </source>
</evidence>
<dbReference type="OMA" id="MIVQGKL"/>
<dbReference type="InterPro" id="IPR002859">
    <property type="entry name" value="PKD/REJ-like"/>
</dbReference>
<dbReference type="SMART" id="SM00308">
    <property type="entry name" value="LH2"/>
    <property type="match status" value="1"/>
</dbReference>
<evidence type="ECO:0000259" key="23">
    <source>
        <dbReference type="PROSITE" id="PS50221"/>
    </source>
</evidence>
<evidence type="ECO:0000256" key="13">
    <source>
        <dbReference type="ARBA" id="ARBA00023180"/>
    </source>
</evidence>
<feature type="transmembrane region" description="Helical" evidence="18">
    <location>
        <begin position="2995"/>
        <end position="3023"/>
    </location>
</feature>
<evidence type="ECO:0000256" key="7">
    <source>
        <dbReference type="ARBA" id="ARBA00022729"/>
    </source>
</evidence>
<name>A0A8B7YXQ2_ACAPL</name>
<feature type="transmembrane region" description="Helical" evidence="18">
    <location>
        <begin position="2028"/>
        <end position="2047"/>
    </location>
</feature>
<evidence type="ECO:0000256" key="9">
    <source>
        <dbReference type="ARBA" id="ARBA00022989"/>
    </source>
</evidence>
<dbReference type="GO" id="GO:0005886">
    <property type="term" value="C:plasma membrane"/>
    <property type="evidence" value="ECO:0007669"/>
    <property type="project" value="UniProtKB-SubCell"/>
</dbReference>
<dbReference type="PRINTS" id="PR01433">
    <property type="entry name" value="POLYCYSTIN2"/>
</dbReference>
<dbReference type="Gene3D" id="2.60.40.10">
    <property type="entry name" value="Immunoglobulins"/>
    <property type="match status" value="1"/>
</dbReference>
<feature type="domain" description="EGF-like" evidence="20">
    <location>
        <begin position="733"/>
        <end position="766"/>
    </location>
</feature>
<keyword evidence="13" id="KW-0325">Glycoprotein</keyword>
<keyword evidence="26" id="KW-1185">Reference proteome</keyword>
<dbReference type="SUPFAM" id="SSF49785">
    <property type="entry name" value="Galactose-binding domain-like"/>
    <property type="match status" value="3"/>
</dbReference>
<feature type="transmembrane region" description="Helical" evidence="18">
    <location>
        <begin position="2963"/>
        <end position="2983"/>
    </location>
</feature>
<dbReference type="Pfam" id="PF00801">
    <property type="entry name" value="PKD"/>
    <property type="match status" value="1"/>
</dbReference>
<dbReference type="SUPFAM" id="SSF49723">
    <property type="entry name" value="Lipase/lipooxygenase domain (PLAT/LH2 domain)"/>
    <property type="match status" value="1"/>
</dbReference>
<evidence type="ECO:0000256" key="12">
    <source>
        <dbReference type="ARBA" id="ARBA00023157"/>
    </source>
</evidence>
<dbReference type="InterPro" id="IPR013783">
    <property type="entry name" value="Ig-like_fold"/>
</dbReference>
<dbReference type="InterPro" id="IPR013122">
    <property type="entry name" value="PKD1_2_channel"/>
</dbReference>
<dbReference type="SMART" id="SM00303">
    <property type="entry name" value="GPS"/>
    <property type="match status" value="1"/>
</dbReference>
<evidence type="ECO:0000256" key="2">
    <source>
        <dbReference type="ARBA" id="ARBA00004651"/>
    </source>
</evidence>
<feature type="transmembrane region" description="Helical" evidence="18">
    <location>
        <begin position="2874"/>
        <end position="2894"/>
    </location>
</feature>
<dbReference type="PROSITE" id="PS50221">
    <property type="entry name" value="GAIN_B"/>
    <property type="match status" value="1"/>
</dbReference>
<evidence type="ECO:0000256" key="3">
    <source>
        <dbReference type="ARBA" id="ARBA00007200"/>
    </source>
</evidence>
<feature type="transmembrane region" description="Helical" evidence="18">
    <location>
        <begin position="2276"/>
        <end position="2300"/>
    </location>
</feature>
<dbReference type="InterPro" id="IPR022409">
    <property type="entry name" value="PKD/Chitinase_dom"/>
</dbReference>
<keyword evidence="6" id="KW-0479">Metal-binding</keyword>
<dbReference type="InterPro" id="IPR006585">
    <property type="entry name" value="FTP1"/>
</dbReference>
<feature type="disulfide bond" evidence="15">
    <location>
        <begin position="2723"/>
        <end position="2736"/>
    </location>
</feature>
<evidence type="ECO:0000259" key="21">
    <source>
        <dbReference type="PROSITE" id="PS50093"/>
    </source>
</evidence>
<feature type="compositionally biased region" description="Polar residues" evidence="17">
    <location>
        <begin position="2352"/>
        <end position="2375"/>
    </location>
</feature>
<dbReference type="InterPro" id="IPR036179">
    <property type="entry name" value="Ig-like_dom_sf"/>
</dbReference>
<dbReference type="InterPro" id="IPR042060">
    <property type="entry name" value="PLAT_polycystin1"/>
</dbReference>
<dbReference type="PANTHER" id="PTHR10877:SF194">
    <property type="entry name" value="LOCATION OF VULVA DEFECTIVE 1"/>
    <property type="match status" value="1"/>
</dbReference>
<dbReference type="GO" id="GO:0050982">
    <property type="term" value="P:detection of mechanical stimulus"/>
    <property type="evidence" value="ECO:0007669"/>
    <property type="project" value="TreeGrafter"/>
</dbReference>
<dbReference type="Gene3D" id="2.60.220.50">
    <property type="match status" value="1"/>
</dbReference>
<evidence type="ECO:0000256" key="5">
    <source>
        <dbReference type="ARBA" id="ARBA00022692"/>
    </source>
</evidence>
<dbReference type="Gene3D" id="2.60.120.260">
    <property type="entry name" value="Galactose-binding domain-like"/>
    <property type="match status" value="3"/>
</dbReference>
<feature type="transmembrane region" description="Helical" evidence="18">
    <location>
        <begin position="2631"/>
        <end position="2652"/>
    </location>
</feature>
<accession>A0A8B7YXQ2</accession>
<reference evidence="27" key="1">
    <citation type="submission" date="2025-08" db="UniProtKB">
        <authorList>
            <consortium name="RefSeq"/>
        </authorList>
    </citation>
    <scope>IDENTIFICATION</scope>
</reference>
<dbReference type="PROSITE" id="PS51111">
    <property type="entry name" value="REJ"/>
    <property type="match status" value="1"/>
</dbReference>
<dbReference type="InterPro" id="IPR008979">
    <property type="entry name" value="Galactose-bd-like_sf"/>
</dbReference>
<dbReference type="GeneID" id="110983287"/>
<evidence type="ECO:0000313" key="27">
    <source>
        <dbReference type="RefSeq" id="XP_022098113.1"/>
    </source>
</evidence>
<dbReference type="InterPro" id="IPR001024">
    <property type="entry name" value="PLAT/LH2_dom"/>
</dbReference>
<dbReference type="PROSITE" id="PS01186">
    <property type="entry name" value="EGF_2"/>
    <property type="match status" value="1"/>
</dbReference>
<feature type="domain" description="REJ" evidence="25">
    <location>
        <begin position="1019"/>
        <end position="1776"/>
    </location>
</feature>
<feature type="compositionally biased region" description="Polar residues" evidence="17">
    <location>
        <begin position="179"/>
        <end position="193"/>
    </location>
</feature>
<feature type="compositionally biased region" description="Polar residues" evidence="17">
    <location>
        <begin position="2383"/>
        <end position="2397"/>
    </location>
</feature>
<keyword evidence="9 18" id="KW-1133">Transmembrane helix</keyword>
<keyword evidence="12 16" id="KW-1015">Disulfide bond</keyword>
<keyword evidence="5 18" id="KW-0812">Transmembrane</keyword>
<dbReference type="InterPro" id="IPR000601">
    <property type="entry name" value="PKD_dom"/>
</dbReference>